<dbReference type="EMBL" id="CP116423">
    <property type="protein sequence ID" value="WCE70678.1"/>
    <property type="molecule type" value="Genomic_DNA"/>
</dbReference>
<dbReference type="FunFam" id="3.40.50.300:FF:000025">
    <property type="entry name" value="ATP-dependent Clp protease subunit"/>
    <property type="match status" value="1"/>
</dbReference>
<dbReference type="FunFam" id="3.40.50.300:FF:000120">
    <property type="entry name" value="ATP-dependent chaperone ClpB"/>
    <property type="match status" value="1"/>
</dbReference>
<dbReference type="Pfam" id="PF02861">
    <property type="entry name" value="Clp_N"/>
    <property type="match status" value="1"/>
</dbReference>
<dbReference type="PANTHER" id="PTHR11638:SF18">
    <property type="entry name" value="HEAT SHOCK PROTEIN 104"/>
    <property type="match status" value="1"/>
</dbReference>
<dbReference type="InterPro" id="IPR028299">
    <property type="entry name" value="ClpA/B_CS2"/>
</dbReference>
<keyword evidence="6 12" id="KW-0067">ATP-binding</keyword>
<evidence type="ECO:0000313" key="15">
    <source>
        <dbReference type="EMBL" id="WCE70678.1"/>
    </source>
</evidence>
<dbReference type="NCBIfam" id="TIGR03346">
    <property type="entry name" value="chaperone_ClpB"/>
    <property type="match status" value="1"/>
</dbReference>
<dbReference type="GO" id="GO:0042026">
    <property type="term" value="P:protein refolding"/>
    <property type="evidence" value="ECO:0007669"/>
    <property type="project" value="UniProtKB-UniRule"/>
</dbReference>
<dbReference type="Gene3D" id="1.10.1780.10">
    <property type="entry name" value="Clp, N-terminal domain"/>
    <property type="match status" value="1"/>
</dbReference>
<sequence length="871" mass="95194">MDLSKFTERSRGFIQAAQTIATRESHQRLAPEHVLKALLDDDQGLARNLIAASGGDGARVVQALDLALGKIPKVTGDAGQVYLDGTTAKVLAEAEAIAKKAGDSFVTVERILTALCMVKSGAKTALEAGQVTAQGLNAAINDVRKGRKADSATAEDNYEALEKYSLDLTARAEEGKIDPIIGRDEEIRRAMQVLSRRTKNNPVLIGEPGVGKTAIAEGLALRIVHGDVPESLRNKRLLALDMGALIAGAKYRGEFEERLKAVLTEVTEAAGEVILFIDEMHTLVGAGKADGAMDASNLLKPALARGELHCVGATTLEEYRKYVEKDAALARRFQPVIVQEPTVEDTVSILRGIKEKYELHHGVRISDTALVAAATLSHRYITDRFLPDKAIDLMDEAASRLRMEVDSKPEELDALDRQILQLQIEAEALKKEDDAASKDRLEALQKDLSDLQDRSAEMTAQWQAERDKLAGARDIKEKLDQARAELDIAKREGNLARAGELSYGVIPQLERDLETAEGREDDMMVEEAVRPDQIASVVERWTGIPAGKMLEGERDKLLRMEEQLHDRVIGQNAAVKAVANAVRRARAGLNDENRPLGSFLFLGPTGVGKTELTKAVAEFLFDDDNAMVRIDMSEFMEKHAVARLIGAPPGYVGYDEGGVLTEAVRRRPYQVVLFDEVEKAHPDVFNVLLQVLDDGVLTDGQGRTVDFKQTLIVLTSNLGAQALSQLPEGGDMAAAKRDVMDAVRAHFRPEFLNRLDETIIFDRLGRADMDGIVDIQMARLLKRLAGRKITLDLDDAARKWLADEGYDPVFGARPLKRVIQRTVQDPLAEMLLAGDVKDGDTVTVRAGADGLIIGDQVAASNRPKPDDATVH</sequence>
<dbReference type="Pfam" id="PF07724">
    <property type="entry name" value="AAA_2"/>
    <property type="match status" value="1"/>
</dbReference>
<dbReference type="GO" id="GO:0005524">
    <property type="term" value="F:ATP binding"/>
    <property type="evidence" value="ECO:0007669"/>
    <property type="project" value="UniProtKB-UniRule"/>
</dbReference>
<dbReference type="PROSITE" id="PS51903">
    <property type="entry name" value="CLP_R"/>
    <property type="match status" value="1"/>
</dbReference>
<dbReference type="CDD" id="cd19499">
    <property type="entry name" value="RecA-like_ClpB_Hsp104-like"/>
    <property type="match status" value="1"/>
</dbReference>
<comment type="subunit">
    <text evidence="13">Homohexamer; The oligomerization is ATP-dependent.</text>
</comment>
<dbReference type="GO" id="GO:0034605">
    <property type="term" value="P:cellular response to heat"/>
    <property type="evidence" value="ECO:0007669"/>
    <property type="project" value="TreeGrafter"/>
</dbReference>
<dbReference type="InterPro" id="IPR041546">
    <property type="entry name" value="ClpA/ClpB_AAA_lid"/>
</dbReference>
<dbReference type="FunFam" id="1.10.8.60:FF:000017">
    <property type="entry name" value="ATP-dependent chaperone ClpB"/>
    <property type="match status" value="1"/>
</dbReference>
<accession>A0AAX3LQY5</accession>
<dbReference type="CDD" id="cd00009">
    <property type="entry name" value="AAA"/>
    <property type="match status" value="1"/>
</dbReference>
<dbReference type="GO" id="GO:0005737">
    <property type="term" value="C:cytoplasm"/>
    <property type="evidence" value="ECO:0007669"/>
    <property type="project" value="UniProtKB-SubCell"/>
</dbReference>
<dbReference type="SMART" id="SM00382">
    <property type="entry name" value="AAA"/>
    <property type="match status" value="2"/>
</dbReference>
<dbReference type="Pfam" id="PF10431">
    <property type="entry name" value="ClpB_D2-small"/>
    <property type="match status" value="1"/>
</dbReference>
<evidence type="ECO:0000256" key="4">
    <source>
        <dbReference type="ARBA" id="ARBA00022737"/>
    </source>
</evidence>
<evidence type="ECO:0000259" key="14">
    <source>
        <dbReference type="PROSITE" id="PS51903"/>
    </source>
</evidence>
<evidence type="ECO:0000256" key="8">
    <source>
        <dbReference type="ARBA" id="ARBA00023186"/>
    </source>
</evidence>
<evidence type="ECO:0000256" key="2">
    <source>
        <dbReference type="ARBA" id="ARBA00008675"/>
    </source>
</evidence>
<dbReference type="InterPro" id="IPR019489">
    <property type="entry name" value="Clp_ATPase_C"/>
</dbReference>
<dbReference type="InterPro" id="IPR004176">
    <property type="entry name" value="Clp_R_N"/>
</dbReference>
<evidence type="ECO:0000256" key="6">
    <source>
        <dbReference type="ARBA" id="ARBA00022840"/>
    </source>
</evidence>
<proteinExistence type="inferred from homology"/>
<dbReference type="SUPFAM" id="SSF52540">
    <property type="entry name" value="P-loop containing nucleoside triphosphate hydrolases"/>
    <property type="match status" value="2"/>
</dbReference>
<dbReference type="FunFam" id="3.40.50.300:FF:000010">
    <property type="entry name" value="Chaperone clpB 1, putative"/>
    <property type="match status" value="1"/>
</dbReference>
<dbReference type="PRINTS" id="PR00300">
    <property type="entry name" value="CLPPROTEASEA"/>
</dbReference>
<evidence type="ECO:0000256" key="12">
    <source>
        <dbReference type="RuleBase" id="RU004432"/>
    </source>
</evidence>
<comment type="function">
    <text evidence="9">Part of a stress-induced multi-chaperone system, it is involved in the recovery of the cell from heat-induced damage, in cooperation with DnaK, DnaJ and GrpE. Acts before DnaK, in the processing of protein aggregates. Protein binding stimulates the ATPase activity; ATP hydrolysis unfolds the denatured protein aggregates, which probably helps expose new hydrophobic binding sites on the surface of ClpB-bound aggregates, contributing to the solubilization and refolding of denatured protein aggregates by DnaK.</text>
</comment>
<keyword evidence="8 12" id="KW-0143">Chaperone</keyword>
<dbReference type="Proteomes" id="UP001210770">
    <property type="component" value="Chromosome"/>
</dbReference>
<dbReference type="Pfam" id="PF00004">
    <property type="entry name" value="AAA"/>
    <property type="match status" value="1"/>
</dbReference>
<comment type="subcellular location">
    <subcellularLocation>
        <location evidence="1 13">Cytoplasm</location>
    </subcellularLocation>
</comment>
<evidence type="ECO:0000256" key="7">
    <source>
        <dbReference type="ARBA" id="ARBA00023054"/>
    </source>
</evidence>
<comment type="subunit">
    <text evidence="10">Homohexamer. The oligomerization is ATP-dependent.</text>
</comment>
<dbReference type="RefSeq" id="WP_271688904.1">
    <property type="nucleotide sequence ID" value="NZ_CP116423.1"/>
</dbReference>
<dbReference type="InterPro" id="IPR001270">
    <property type="entry name" value="ClpA/B"/>
</dbReference>
<evidence type="ECO:0000256" key="3">
    <source>
        <dbReference type="ARBA" id="ARBA00017574"/>
    </source>
</evidence>
<evidence type="ECO:0000256" key="1">
    <source>
        <dbReference type="ARBA" id="ARBA00004496"/>
    </source>
</evidence>
<dbReference type="AlphaFoldDB" id="A0AAX3LQY5"/>
<dbReference type="InterPro" id="IPR050130">
    <property type="entry name" value="ClpA_ClpB"/>
</dbReference>
<dbReference type="InterPro" id="IPR027417">
    <property type="entry name" value="P-loop_NTPase"/>
</dbReference>
<dbReference type="SMART" id="SM01086">
    <property type="entry name" value="ClpB_D2-small"/>
    <property type="match status" value="1"/>
</dbReference>
<evidence type="ECO:0000313" key="16">
    <source>
        <dbReference type="Proteomes" id="UP001210770"/>
    </source>
</evidence>
<keyword evidence="7 13" id="KW-0175">Coiled coil</keyword>
<evidence type="ECO:0000256" key="9">
    <source>
        <dbReference type="ARBA" id="ARBA00025613"/>
    </source>
</evidence>
<evidence type="ECO:0000256" key="13">
    <source>
        <dbReference type="RuleBase" id="RU362034"/>
    </source>
</evidence>
<comment type="similarity">
    <text evidence="2 12">Belongs to the ClpA/ClpB family.</text>
</comment>
<dbReference type="InterPro" id="IPR017730">
    <property type="entry name" value="Chaperonin_ClpB"/>
</dbReference>
<dbReference type="PROSITE" id="PS00871">
    <property type="entry name" value="CLPAB_2"/>
    <property type="match status" value="1"/>
</dbReference>
<dbReference type="PROSITE" id="PS00870">
    <property type="entry name" value="CLPAB_1"/>
    <property type="match status" value="1"/>
</dbReference>
<evidence type="ECO:0000256" key="10">
    <source>
        <dbReference type="ARBA" id="ARBA00026057"/>
    </source>
</evidence>
<dbReference type="Gene3D" id="1.10.8.60">
    <property type="match status" value="1"/>
</dbReference>
<dbReference type="InterPro" id="IPR003959">
    <property type="entry name" value="ATPase_AAA_core"/>
</dbReference>
<dbReference type="GO" id="GO:0016887">
    <property type="term" value="F:ATP hydrolysis activity"/>
    <property type="evidence" value="ECO:0007669"/>
    <property type="project" value="InterPro"/>
</dbReference>
<gene>
    <name evidence="13 15" type="primary">clpB</name>
    <name evidence="15" type="ORF">PL336_02175</name>
</gene>
<evidence type="ECO:0000256" key="11">
    <source>
        <dbReference type="PROSITE-ProRule" id="PRU01251"/>
    </source>
</evidence>
<dbReference type="Pfam" id="PF17871">
    <property type="entry name" value="AAA_lid_9"/>
    <property type="match status" value="1"/>
</dbReference>
<protein>
    <recommendedName>
        <fullName evidence="3 13">Chaperone protein ClpB</fullName>
    </recommendedName>
</protein>
<keyword evidence="13" id="KW-0346">Stress response</keyword>
<keyword evidence="5 12" id="KW-0547">Nucleotide-binding</keyword>
<reference evidence="15" key="1">
    <citation type="submission" date="2023-01" db="EMBL/GenBank/DDBJ databases">
        <title>Comparative genomic analysis of cold water coral derived Sulfitobacter faviae: insights into their metabolism and habitat adaptation.</title>
        <authorList>
            <person name="Guo Y."/>
            <person name="Lin S."/>
            <person name="Huang Z."/>
            <person name="Tang K."/>
            <person name="Wang X."/>
        </authorList>
    </citation>
    <scope>NUCLEOTIDE SEQUENCE</scope>
    <source>
        <strain evidence="15">SCSIO W_1865</strain>
    </source>
</reference>
<dbReference type="InterPro" id="IPR018368">
    <property type="entry name" value="ClpA/B_CS1"/>
</dbReference>
<dbReference type="InterPro" id="IPR036628">
    <property type="entry name" value="Clp_N_dom_sf"/>
</dbReference>
<feature type="coiled-coil region" evidence="13">
    <location>
        <begin position="412"/>
        <end position="492"/>
    </location>
</feature>
<evidence type="ECO:0000256" key="5">
    <source>
        <dbReference type="ARBA" id="ARBA00022741"/>
    </source>
</evidence>
<feature type="domain" description="Clp R" evidence="14">
    <location>
        <begin position="3"/>
        <end position="146"/>
    </location>
</feature>
<name>A0AAX3LQY5_9RHOB</name>
<dbReference type="SUPFAM" id="SSF81923">
    <property type="entry name" value="Double Clp-N motif"/>
    <property type="match status" value="1"/>
</dbReference>
<organism evidence="15 16">
    <name type="scientific">Sulfitobacter faviae</name>
    <dbReference type="NCBI Taxonomy" id="1775881"/>
    <lineage>
        <taxon>Bacteria</taxon>
        <taxon>Pseudomonadati</taxon>
        <taxon>Pseudomonadota</taxon>
        <taxon>Alphaproteobacteria</taxon>
        <taxon>Rhodobacterales</taxon>
        <taxon>Roseobacteraceae</taxon>
        <taxon>Sulfitobacter</taxon>
    </lineage>
</organism>
<dbReference type="PANTHER" id="PTHR11638">
    <property type="entry name" value="ATP-DEPENDENT CLP PROTEASE"/>
    <property type="match status" value="1"/>
</dbReference>
<keyword evidence="4 11" id="KW-0677">Repeat</keyword>
<keyword evidence="13" id="KW-0963">Cytoplasm</keyword>
<dbReference type="InterPro" id="IPR003593">
    <property type="entry name" value="AAA+_ATPase"/>
</dbReference>
<dbReference type="Gene3D" id="3.40.50.300">
    <property type="entry name" value="P-loop containing nucleotide triphosphate hydrolases"/>
    <property type="match status" value="3"/>
</dbReference>